<sequence>TYTWNDGGTHTYSWSNQGSYSNTSWTTAGGAGTFAYSGTITYAHFCAVNVDPINQCFPDASLADAVASVQGKLPTATFTSVDQAVTSLNLNAKGILSLEGIANL</sequence>
<dbReference type="RefSeq" id="WP_201737263.1">
    <property type="nucleotide sequence ID" value="NZ_PDCG01000100.1"/>
</dbReference>
<dbReference type="Proteomes" id="UP000252530">
    <property type="component" value="Unassembled WGS sequence"/>
</dbReference>
<gene>
    <name evidence="1" type="ORF">CRD60_08575</name>
</gene>
<feature type="non-terminal residue" evidence="1">
    <location>
        <position position="104"/>
    </location>
</feature>
<protein>
    <submittedName>
        <fullName evidence="1">Uncharacterized protein</fullName>
    </submittedName>
</protein>
<accession>A0A366K606</accession>
<dbReference type="EMBL" id="PDCG01000100">
    <property type="protein sequence ID" value="RBP97109.1"/>
    <property type="molecule type" value="Genomic_DNA"/>
</dbReference>
<name>A0A366K606_9BIFI</name>
<keyword evidence="2" id="KW-1185">Reference proteome</keyword>
<dbReference type="AlphaFoldDB" id="A0A366K606"/>
<evidence type="ECO:0000313" key="2">
    <source>
        <dbReference type="Proteomes" id="UP000252530"/>
    </source>
</evidence>
<comment type="caution">
    <text evidence="1">The sequence shown here is derived from an EMBL/GenBank/DDBJ whole genome shotgun (WGS) entry which is preliminary data.</text>
</comment>
<reference evidence="1 2" key="1">
    <citation type="submission" date="2017-10" db="EMBL/GenBank/DDBJ databases">
        <title>Bifidobacterium xylocopum sp. nov. and Bifidobacterium aemilianum sp. nov., from the carpenter bee (Xylocopa violacea) digestive tract.</title>
        <authorList>
            <person name="Alberoni D."/>
            <person name="Baffoni L."/>
            <person name="Di Gioia D."/>
            <person name="Gaggia F."/>
            <person name="Biavati B."/>
        </authorList>
    </citation>
    <scope>NUCLEOTIDE SEQUENCE [LARGE SCALE GENOMIC DNA]</scope>
    <source>
        <strain evidence="1 2">XV10</strain>
    </source>
</reference>
<feature type="non-terminal residue" evidence="1">
    <location>
        <position position="1"/>
    </location>
</feature>
<organism evidence="1 2">
    <name type="scientific">Bifidobacterium aemilianum</name>
    <dbReference type="NCBI Taxonomy" id="2493120"/>
    <lineage>
        <taxon>Bacteria</taxon>
        <taxon>Bacillati</taxon>
        <taxon>Actinomycetota</taxon>
        <taxon>Actinomycetes</taxon>
        <taxon>Bifidobacteriales</taxon>
        <taxon>Bifidobacteriaceae</taxon>
        <taxon>Bifidobacterium</taxon>
    </lineage>
</organism>
<proteinExistence type="predicted"/>
<evidence type="ECO:0000313" key="1">
    <source>
        <dbReference type="EMBL" id="RBP97109.1"/>
    </source>
</evidence>